<comment type="caution">
    <text evidence="2">The sequence shown here is derived from an EMBL/GenBank/DDBJ whole genome shotgun (WGS) entry which is preliminary data.</text>
</comment>
<dbReference type="SUPFAM" id="SSF53756">
    <property type="entry name" value="UDP-Glycosyltransferase/glycogen phosphorylase"/>
    <property type="match status" value="1"/>
</dbReference>
<dbReference type="PANTHER" id="PTHR45947:SF3">
    <property type="entry name" value="SULFOQUINOVOSYL TRANSFERASE SQD2"/>
    <property type="match status" value="1"/>
</dbReference>
<reference evidence="2 3" key="1">
    <citation type="submission" date="2020-07" db="EMBL/GenBank/DDBJ databases">
        <title>Sequencing the genomes of 1000 actinobacteria strains.</title>
        <authorList>
            <person name="Klenk H.-P."/>
        </authorList>
    </citation>
    <scope>NUCLEOTIDE SEQUENCE [LARGE SCALE GENOMIC DNA]</scope>
    <source>
        <strain evidence="2 3">DSM 24552</strain>
    </source>
</reference>
<proteinExistence type="predicted"/>
<name>A0A7Y9RUZ9_9ACTN</name>
<feature type="compositionally biased region" description="Basic and acidic residues" evidence="1">
    <location>
        <begin position="99"/>
        <end position="110"/>
    </location>
</feature>
<sequence length="134" mass="14230">MGTLRKRHGVRRLAEVATVPGVRLVVVGEGPQRRWLEEHVPGVRTTGALRGGDLATAVASLDVLLVHPSPELTCAHALREAAASAVPVVGRGGRRARGPHLDTSGRRLYDQGRPGVPDRPVTGPMSHPRRVGVT</sequence>
<organism evidence="2 3">
    <name type="scientific">Nocardioides perillae</name>
    <dbReference type="NCBI Taxonomy" id="1119534"/>
    <lineage>
        <taxon>Bacteria</taxon>
        <taxon>Bacillati</taxon>
        <taxon>Actinomycetota</taxon>
        <taxon>Actinomycetes</taxon>
        <taxon>Propionibacteriales</taxon>
        <taxon>Nocardioidaceae</taxon>
        <taxon>Nocardioides</taxon>
    </lineage>
</organism>
<evidence type="ECO:0000313" key="2">
    <source>
        <dbReference type="EMBL" id="NYG55103.1"/>
    </source>
</evidence>
<dbReference type="Pfam" id="PF13692">
    <property type="entry name" value="Glyco_trans_1_4"/>
    <property type="match status" value="1"/>
</dbReference>
<dbReference type="AlphaFoldDB" id="A0A7Y9RUZ9"/>
<dbReference type="PANTHER" id="PTHR45947">
    <property type="entry name" value="SULFOQUINOVOSYL TRANSFERASE SQD2"/>
    <property type="match status" value="1"/>
</dbReference>
<dbReference type="InterPro" id="IPR050194">
    <property type="entry name" value="Glycosyltransferase_grp1"/>
</dbReference>
<protein>
    <submittedName>
        <fullName evidence="2">Uncharacterized protein</fullName>
    </submittedName>
</protein>
<accession>A0A7Y9RUZ9</accession>
<dbReference type="GO" id="GO:0016757">
    <property type="term" value="F:glycosyltransferase activity"/>
    <property type="evidence" value="ECO:0007669"/>
    <property type="project" value="TreeGrafter"/>
</dbReference>
<dbReference type="Proteomes" id="UP000544110">
    <property type="component" value="Unassembled WGS sequence"/>
</dbReference>
<gene>
    <name evidence="2" type="ORF">BJ989_001407</name>
</gene>
<keyword evidence="3" id="KW-1185">Reference proteome</keyword>
<evidence type="ECO:0000256" key="1">
    <source>
        <dbReference type="SAM" id="MobiDB-lite"/>
    </source>
</evidence>
<dbReference type="Gene3D" id="3.40.50.2000">
    <property type="entry name" value="Glycogen Phosphorylase B"/>
    <property type="match status" value="1"/>
</dbReference>
<evidence type="ECO:0000313" key="3">
    <source>
        <dbReference type="Proteomes" id="UP000544110"/>
    </source>
</evidence>
<feature type="region of interest" description="Disordered" evidence="1">
    <location>
        <begin position="90"/>
        <end position="134"/>
    </location>
</feature>
<dbReference type="EMBL" id="JACCAC010000001">
    <property type="protein sequence ID" value="NYG55103.1"/>
    <property type="molecule type" value="Genomic_DNA"/>
</dbReference>
<dbReference type="RefSeq" id="WP_343049161.1">
    <property type="nucleotide sequence ID" value="NZ_JACCAC010000001.1"/>
</dbReference>